<dbReference type="InterPro" id="IPR036457">
    <property type="entry name" value="PPM-type-like_dom_sf"/>
</dbReference>
<evidence type="ECO:0000259" key="3">
    <source>
        <dbReference type="PROSITE" id="PS51746"/>
    </source>
</evidence>
<keyword evidence="1" id="KW-0464">Manganese</keyword>
<protein>
    <recommendedName>
        <fullName evidence="1">Protein phosphatase</fullName>
        <ecNumber evidence="1">3.1.3.16</ecNumber>
    </recommendedName>
</protein>
<comment type="caution">
    <text evidence="4">The sequence shown here is derived from an EMBL/GenBank/DDBJ whole genome shotgun (WGS) entry which is preliminary data.</text>
</comment>
<proteinExistence type="inferred from homology"/>
<dbReference type="Gene3D" id="3.60.40.10">
    <property type="entry name" value="PPM-type phosphatase domain"/>
    <property type="match status" value="1"/>
</dbReference>
<dbReference type="EMBL" id="BKCJ010000416">
    <property type="protein sequence ID" value="GEU32998.1"/>
    <property type="molecule type" value="Genomic_DNA"/>
</dbReference>
<dbReference type="InterPro" id="IPR001932">
    <property type="entry name" value="PPM-type_phosphatase-like_dom"/>
</dbReference>
<dbReference type="SMART" id="SM00331">
    <property type="entry name" value="PP2C_SIG"/>
    <property type="match status" value="1"/>
</dbReference>
<feature type="region of interest" description="Disordered" evidence="2">
    <location>
        <begin position="1"/>
        <end position="43"/>
    </location>
</feature>
<name>A0A6L2J7L2_TANCI</name>
<feature type="domain" description="PPM-type phosphatase" evidence="3">
    <location>
        <begin position="72"/>
        <end position="308"/>
    </location>
</feature>
<dbReference type="Pfam" id="PF07228">
    <property type="entry name" value="SpoIIE"/>
    <property type="match status" value="1"/>
</dbReference>
<keyword evidence="1" id="KW-0479">Metal-binding</keyword>
<evidence type="ECO:0000256" key="1">
    <source>
        <dbReference type="RuleBase" id="RU366020"/>
    </source>
</evidence>
<dbReference type="PANTHER" id="PTHR12320:SF1">
    <property type="entry name" value="PROTEIN PHOSPHATASE PTC7 HOMOLOG"/>
    <property type="match status" value="1"/>
</dbReference>
<dbReference type="PROSITE" id="PS51746">
    <property type="entry name" value="PPM_2"/>
    <property type="match status" value="1"/>
</dbReference>
<comment type="cofactor">
    <cofactor evidence="1">
        <name>Mn(2+)</name>
        <dbReference type="ChEBI" id="CHEBI:29035"/>
    </cofactor>
</comment>
<sequence>MVHGNSNRTHKEAENQLTESVDDPLLETERTEDHVSSDELAESSEDMDLLIATEAEIEWKDIYLTGDVLSSGAALWEHPDKALTGGDDACFVAGSKWVGVANGVSEWSFEGTNPGAYAKELMRTCEDIVLDTGNVPVTNPVELLCRGVKETSMSGSSNVLIANFDGQALHVANIGDTGFLILRHGAIHRKSSPLLHEFHFALQVEDSDDPLQLVEEHTIELEEGDIVVSATDGLFDNLYEREIAMIVSKSLQAGMKPEDIANILATRAQEVGRSTSVRSPFSDAAQTAGYTGYAGGKPDNVAVIVSLVERMSNSLAE</sequence>
<evidence type="ECO:0000256" key="2">
    <source>
        <dbReference type="SAM" id="MobiDB-lite"/>
    </source>
</evidence>
<dbReference type="InterPro" id="IPR039123">
    <property type="entry name" value="PPTC7"/>
</dbReference>
<dbReference type="SUPFAM" id="SSF81606">
    <property type="entry name" value="PP2C-like"/>
    <property type="match status" value="1"/>
</dbReference>
<feature type="compositionally biased region" description="Basic and acidic residues" evidence="2">
    <location>
        <begin position="27"/>
        <end position="37"/>
    </location>
</feature>
<keyword evidence="1" id="KW-0378">Hydrolase</keyword>
<comment type="catalytic activity">
    <reaction evidence="1">
        <text>O-phospho-L-threonyl-[protein] + H2O = L-threonyl-[protein] + phosphate</text>
        <dbReference type="Rhea" id="RHEA:47004"/>
        <dbReference type="Rhea" id="RHEA-COMP:11060"/>
        <dbReference type="Rhea" id="RHEA-COMP:11605"/>
        <dbReference type="ChEBI" id="CHEBI:15377"/>
        <dbReference type="ChEBI" id="CHEBI:30013"/>
        <dbReference type="ChEBI" id="CHEBI:43474"/>
        <dbReference type="ChEBI" id="CHEBI:61977"/>
        <dbReference type="EC" id="3.1.3.16"/>
    </reaction>
</comment>
<evidence type="ECO:0000313" key="4">
    <source>
        <dbReference type="EMBL" id="GEU32998.1"/>
    </source>
</evidence>
<keyword evidence="1" id="KW-0904">Protein phosphatase</keyword>
<dbReference type="GO" id="GO:0004722">
    <property type="term" value="F:protein serine/threonine phosphatase activity"/>
    <property type="evidence" value="ECO:0007669"/>
    <property type="project" value="UniProtKB-EC"/>
</dbReference>
<comment type="cofactor">
    <cofactor evidence="1">
        <name>Mg(2+)</name>
        <dbReference type="ChEBI" id="CHEBI:18420"/>
    </cofactor>
</comment>
<comment type="similarity">
    <text evidence="1">Belongs to the PP2C family.</text>
</comment>
<gene>
    <name evidence="4" type="ORF">Tci_004976</name>
</gene>
<comment type="catalytic activity">
    <reaction evidence="1">
        <text>O-phospho-L-seryl-[protein] + H2O = L-seryl-[protein] + phosphate</text>
        <dbReference type="Rhea" id="RHEA:20629"/>
        <dbReference type="Rhea" id="RHEA-COMP:9863"/>
        <dbReference type="Rhea" id="RHEA-COMP:11604"/>
        <dbReference type="ChEBI" id="CHEBI:15377"/>
        <dbReference type="ChEBI" id="CHEBI:29999"/>
        <dbReference type="ChEBI" id="CHEBI:43474"/>
        <dbReference type="ChEBI" id="CHEBI:83421"/>
        <dbReference type="EC" id="3.1.3.16"/>
    </reaction>
</comment>
<organism evidence="4">
    <name type="scientific">Tanacetum cinerariifolium</name>
    <name type="common">Dalmatian daisy</name>
    <name type="synonym">Chrysanthemum cinerariifolium</name>
    <dbReference type="NCBI Taxonomy" id="118510"/>
    <lineage>
        <taxon>Eukaryota</taxon>
        <taxon>Viridiplantae</taxon>
        <taxon>Streptophyta</taxon>
        <taxon>Embryophyta</taxon>
        <taxon>Tracheophyta</taxon>
        <taxon>Spermatophyta</taxon>
        <taxon>Magnoliopsida</taxon>
        <taxon>eudicotyledons</taxon>
        <taxon>Gunneridae</taxon>
        <taxon>Pentapetalae</taxon>
        <taxon>asterids</taxon>
        <taxon>campanulids</taxon>
        <taxon>Asterales</taxon>
        <taxon>Asteraceae</taxon>
        <taxon>Asteroideae</taxon>
        <taxon>Anthemideae</taxon>
        <taxon>Anthemidinae</taxon>
        <taxon>Tanacetum</taxon>
    </lineage>
</organism>
<keyword evidence="1" id="KW-0460">Magnesium</keyword>
<dbReference type="PANTHER" id="PTHR12320">
    <property type="entry name" value="PROTEIN PHOSPHATASE 2C"/>
    <property type="match status" value="1"/>
</dbReference>
<dbReference type="GO" id="GO:0009507">
    <property type="term" value="C:chloroplast"/>
    <property type="evidence" value="ECO:0007669"/>
    <property type="project" value="TreeGrafter"/>
</dbReference>
<dbReference type="AlphaFoldDB" id="A0A6L2J7L2"/>
<dbReference type="EC" id="3.1.3.16" evidence="1"/>
<dbReference type="SMART" id="SM00332">
    <property type="entry name" value="PP2Cc"/>
    <property type="match status" value="1"/>
</dbReference>
<dbReference type="GO" id="GO:0046872">
    <property type="term" value="F:metal ion binding"/>
    <property type="evidence" value="ECO:0007669"/>
    <property type="project" value="UniProtKB-UniRule"/>
</dbReference>
<reference evidence="4" key="1">
    <citation type="journal article" date="2019" name="Sci. Rep.">
        <title>Draft genome of Tanacetum cinerariifolium, the natural source of mosquito coil.</title>
        <authorList>
            <person name="Yamashiro T."/>
            <person name="Shiraishi A."/>
            <person name="Satake H."/>
            <person name="Nakayama K."/>
        </authorList>
    </citation>
    <scope>NUCLEOTIDE SEQUENCE</scope>
</reference>
<accession>A0A6L2J7L2</accession>